<organism evidence="5">
    <name type="scientific">mine drainage metagenome</name>
    <dbReference type="NCBI Taxonomy" id="410659"/>
    <lineage>
        <taxon>unclassified sequences</taxon>
        <taxon>metagenomes</taxon>
        <taxon>ecological metagenomes</taxon>
    </lineage>
</organism>
<sequence>MEIQMSEKPGIPASQNGTEGNSTLLFVDDEGNILSSLKRLFRPCGYRIFTAESGAQGLEIMQREAVDLVVSDMRMPEMSGAQFLEQVNARWPDTIRILLTGHAEIGATIDAINKGHIYRYISKPWEDNDIVLAIRQALHQKALESANRSLEELTRKQNEELKDLNANLEQKVKVRTEEVRQTMGFLEIAHDKLKRDFITSIRVFSNLIEMREGAMAGHSRRVAELSRAIAQKMKVNDADAQDIFLAALLHDVGKIGFPDYLLEKSFANLTSEERLDVIKHPVKGQTALMALEPLNGAAKLIRSHHERFDGLGFPDKLQGLAIPLGARIIALANEYDAVQIGMLLSKRLKQADAVLFIQEGSGKRYDPAVVGAFMSVMESAAHVVQEQALRPEQLRPGMVLSRDLLSGQGDLLLSKEHLLDASLIDQIRGFKQLGDELVIYVLDKK</sequence>
<feature type="domain" description="HD-GYP" evidence="4">
    <location>
        <begin position="193"/>
        <end position="389"/>
    </location>
</feature>
<dbReference type="InterPro" id="IPR052020">
    <property type="entry name" value="Cyclic_di-GMP/3'3'-cGAMP_PDE"/>
</dbReference>
<dbReference type="PANTHER" id="PTHR45228:SF8">
    <property type="entry name" value="TWO-COMPONENT RESPONSE REGULATOR-RELATED"/>
    <property type="match status" value="1"/>
</dbReference>
<dbReference type="Gene3D" id="3.40.50.2300">
    <property type="match status" value="1"/>
</dbReference>
<comment type="caution">
    <text evidence="5">The sequence shown here is derived from an EMBL/GenBank/DDBJ whole genome shotgun (WGS) entry which is preliminary data.</text>
</comment>
<dbReference type="PROSITE" id="PS51831">
    <property type="entry name" value="HD"/>
    <property type="match status" value="1"/>
</dbReference>
<evidence type="ECO:0000313" key="5">
    <source>
        <dbReference type="EMBL" id="OIR14723.1"/>
    </source>
</evidence>
<keyword evidence="1" id="KW-0175">Coiled coil</keyword>
<dbReference type="InterPro" id="IPR011006">
    <property type="entry name" value="CheY-like_superfamily"/>
</dbReference>
<dbReference type="CDD" id="cd00077">
    <property type="entry name" value="HDc"/>
    <property type="match status" value="1"/>
</dbReference>
<feature type="coiled-coil region" evidence="1">
    <location>
        <begin position="136"/>
        <end position="178"/>
    </location>
</feature>
<dbReference type="InterPro" id="IPR003607">
    <property type="entry name" value="HD/PDEase_dom"/>
</dbReference>
<evidence type="ECO:0000256" key="1">
    <source>
        <dbReference type="SAM" id="Coils"/>
    </source>
</evidence>
<dbReference type="GO" id="GO:0000160">
    <property type="term" value="P:phosphorelay signal transduction system"/>
    <property type="evidence" value="ECO:0007669"/>
    <property type="project" value="InterPro"/>
</dbReference>
<gene>
    <name evidence="5" type="primary">rpfG_19</name>
    <name evidence="5" type="ORF">GALL_45290</name>
</gene>
<dbReference type="SUPFAM" id="SSF109604">
    <property type="entry name" value="HD-domain/PDEase-like"/>
    <property type="match status" value="1"/>
</dbReference>
<reference evidence="5" key="1">
    <citation type="submission" date="2016-10" db="EMBL/GenBank/DDBJ databases">
        <title>Sequence of Gallionella enrichment culture.</title>
        <authorList>
            <person name="Poehlein A."/>
            <person name="Muehling M."/>
            <person name="Daniel R."/>
        </authorList>
    </citation>
    <scope>NUCLEOTIDE SEQUENCE</scope>
</reference>
<name>A0A1J5T3K4_9ZZZZ</name>
<dbReference type="PROSITE" id="PS50110">
    <property type="entry name" value="RESPONSE_REGULATORY"/>
    <property type="match status" value="1"/>
</dbReference>
<dbReference type="SUPFAM" id="SSF52172">
    <property type="entry name" value="CheY-like"/>
    <property type="match status" value="1"/>
</dbReference>
<proteinExistence type="predicted"/>
<dbReference type="SMART" id="SM00471">
    <property type="entry name" value="HDc"/>
    <property type="match status" value="1"/>
</dbReference>
<dbReference type="InterPro" id="IPR001789">
    <property type="entry name" value="Sig_transdc_resp-reg_receiver"/>
</dbReference>
<dbReference type="GO" id="GO:0071111">
    <property type="term" value="F:cyclic-guanylate-specific phosphodiesterase activity"/>
    <property type="evidence" value="ECO:0007669"/>
    <property type="project" value="UniProtKB-EC"/>
</dbReference>
<feature type="domain" description="Response regulatory" evidence="2">
    <location>
        <begin position="23"/>
        <end position="138"/>
    </location>
</feature>
<evidence type="ECO:0000259" key="4">
    <source>
        <dbReference type="PROSITE" id="PS51832"/>
    </source>
</evidence>
<dbReference type="PANTHER" id="PTHR45228">
    <property type="entry name" value="CYCLIC DI-GMP PHOSPHODIESTERASE TM_0186-RELATED"/>
    <property type="match status" value="1"/>
</dbReference>
<evidence type="ECO:0000259" key="2">
    <source>
        <dbReference type="PROSITE" id="PS50110"/>
    </source>
</evidence>
<dbReference type="EMBL" id="MLJW01000011">
    <property type="protein sequence ID" value="OIR14723.1"/>
    <property type="molecule type" value="Genomic_DNA"/>
</dbReference>
<dbReference type="InterPro" id="IPR006674">
    <property type="entry name" value="HD_domain"/>
</dbReference>
<dbReference type="CDD" id="cd17569">
    <property type="entry name" value="REC_HupR-like"/>
    <property type="match status" value="1"/>
</dbReference>
<dbReference type="SMART" id="SM00448">
    <property type="entry name" value="REC"/>
    <property type="match status" value="1"/>
</dbReference>
<dbReference type="AlphaFoldDB" id="A0A1J5T3K4"/>
<dbReference type="EC" id="3.1.4.52" evidence="5"/>
<dbReference type="PROSITE" id="PS51832">
    <property type="entry name" value="HD_GYP"/>
    <property type="match status" value="1"/>
</dbReference>
<dbReference type="Pfam" id="PF13487">
    <property type="entry name" value="HD_5"/>
    <property type="match status" value="1"/>
</dbReference>
<protein>
    <submittedName>
        <fullName evidence="5">Cyclic di-GMP phosphodiesterase response regulator RpfG</fullName>
        <ecNumber evidence="5">3.1.4.52</ecNumber>
    </submittedName>
</protein>
<dbReference type="Pfam" id="PF00072">
    <property type="entry name" value="Response_reg"/>
    <property type="match status" value="1"/>
</dbReference>
<keyword evidence="5" id="KW-0378">Hydrolase</keyword>
<feature type="domain" description="HD" evidence="3">
    <location>
        <begin position="215"/>
        <end position="338"/>
    </location>
</feature>
<accession>A0A1J5T3K4</accession>
<dbReference type="InterPro" id="IPR037522">
    <property type="entry name" value="HD_GYP_dom"/>
</dbReference>
<dbReference type="Gene3D" id="1.10.3210.10">
    <property type="entry name" value="Hypothetical protein af1432"/>
    <property type="match status" value="1"/>
</dbReference>
<evidence type="ECO:0000259" key="3">
    <source>
        <dbReference type="PROSITE" id="PS51831"/>
    </source>
</evidence>